<comment type="caution">
    <text evidence="1">The sequence shown here is derived from an EMBL/GenBank/DDBJ whole genome shotgun (WGS) entry which is preliminary data.</text>
</comment>
<organism evidence="1 2">
    <name type="scientific">Propioniciclava sinopodophylli</name>
    <dbReference type="NCBI Taxonomy" id="1837344"/>
    <lineage>
        <taxon>Bacteria</taxon>
        <taxon>Bacillati</taxon>
        <taxon>Actinomycetota</taxon>
        <taxon>Actinomycetes</taxon>
        <taxon>Propionibacteriales</taxon>
        <taxon>Propionibacteriaceae</taxon>
        <taxon>Propioniciclava</taxon>
    </lineage>
</organism>
<dbReference type="RefSeq" id="WP_131170224.1">
    <property type="nucleotide sequence ID" value="NZ_SDMQ01000024.1"/>
</dbReference>
<protein>
    <submittedName>
        <fullName evidence="1">Uncharacterized protein</fullName>
    </submittedName>
</protein>
<name>A0A4Q9KAJ4_9ACTN</name>
<reference evidence="1 2" key="1">
    <citation type="submission" date="2019-01" db="EMBL/GenBank/DDBJ databases">
        <title>Lactibacter flavus gen. nov., sp. nov., a novel bacterium of the family Propionibacteriaceae isolated from raw milk and dairy products.</title>
        <authorList>
            <person name="Huptas C."/>
            <person name="Wenning M."/>
            <person name="Breitenwieser F."/>
            <person name="Doll E."/>
            <person name="Von Neubeck M."/>
            <person name="Busse H.-J."/>
            <person name="Scherer S."/>
        </authorList>
    </citation>
    <scope>NUCLEOTIDE SEQUENCE [LARGE SCALE GENOMIC DNA]</scope>
    <source>
        <strain evidence="1 2">KCTC 33808</strain>
    </source>
</reference>
<gene>
    <name evidence="1" type="ORF">ET989_14455</name>
</gene>
<keyword evidence="2" id="KW-1185">Reference proteome</keyword>
<proteinExistence type="predicted"/>
<evidence type="ECO:0000313" key="2">
    <source>
        <dbReference type="Proteomes" id="UP000292373"/>
    </source>
</evidence>
<evidence type="ECO:0000313" key="1">
    <source>
        <dbReference type="EMBL" id="TBT82481.1"/>
    </source>
</evidence>
<accession>A0A4Q9KAJ4</accession>
<dbReference type="EMBL" id="SDMQ01000024">
    <property type="protein sequence ID" value="TBT82481.1"/>
    <property type="molecule type" value="Genomic_DNA"/>
</dbReference>
<dbReference type="AlphaFoldDB" id="A0A4Q9KAJ4"/>
<dbReference type="OrthoDB" id="3188901at2"/>
<dbReference type="Proteomes" id="UP000292373">
    <property type="component" value="Unassembled WGS sequence"/>
</dbReference>
<sequence length="73" mass="7806">MFVHPTDPALARVQVGIDAAVVADHHVTIRATLSDGQVQLSRFHVPPTIAGLSRLGERLSVFPGVVAVAERVR</sequence>